<evidence type="ECO:0000256" key="9">
    <source>
        <dbReference type="PIRSR" id="PIRSR600183-50"/>
    </source>
</evidence>
<comment type="catalytic activity">
    <reaction evidence="8">
        <text>L-ornithine + H(+) = putrescine + CO2</text>
        <dbReference type="Rhea" id="RHEA:22964"/>
        <dbReference type="ChEBI" id="CHEBI:15378"/>
        <dbReference type="ChEBI" id="CHEBI:16526"/>
        <dbReference type="ChEBI" id="CHEBI:46911"/>
        <dbReference type="ChEBI" id="CHEBI:326268"/>
        <dbReference type="EC" id="4.1.1.17"/>
    </reaction>
</comment>
<keyword evidence="4" id="KW-0456">Lyase</keyword>
<dbReference type="EC" id="4.1.1.17" evidence="6"/>
<evidence type="ECO:0000256" key="7">
    <source>
        <dbReference type="ARBA" id="ARBA00046672"/>
    </source>
</evidence>
<proteinExistence type="inferred from homology"/>
<evidence type="ECO:0000256" key="1">
    <source>
        <dbReference type="ARBA" id="ARBA00001933"/>
    </source>
</evidence>
<evidence type="ECO:0000313" key="11">
    <source>
        <dbReference type="EMBL" id="KAF9790328.1"/>
    </source>
</evidence>
<dbReference type="Gene3D" id="2.40.37.10">
    <property type="entry name" value="Lyase, Ornithine Decarboxylase, Chain A, domain 1"/>
    <property type="match status" value="1"/>
</dbReference>
<dbReference type="InterPro" id="IPR002433">
    <property type="entry name" value="Orn_de-COase"/>
</dbReference>
<sequence length="474" mass="51865">MSQVEVIPVQSHIGLNFNPAKLGDTFSIRWPSETHLIETPDADEEPDASFPNLPPVHYGHPNFHLRNGVMRALSLAADGEPDAERAFFVADLSQVYLQWQRWKRCLPEIEPFFAIKSNPDPYVLRLLASLGAGFDCASSGEITNVLGLGVVSSRIIFANPCKATSFIRHAAKNNVEMMTFDNSDELYKIARCFPTAKLVIRIHTDDTKALCRLNLKFGASLIAVPSLLAKAKELGLNVIGVSFHVGSGCFDSSAFSDAIQRSRVAFDMAREAGYEFSMLDIGGGFEDATFDATALTISNAINTHFPDRKETGLRIIAEPGRYFVSKAYSLAANVIARRTPTSAESEAEEENTDAPSVRLYINDGVYGAFNCILFDHQHPHPYVLSMNGSFHVPSSEPLASCSVWGPTCDSMDCVCPEIQLPGALRVGDWLAFDNMGAYTICAASQFNGFEVSNVIYTRGSGRVANEVKKALRSL</sequence>
<evidence type="ECO:0000256" key="5">
    <source>
        <dbReference type="ARBA" id="ARBA00034115"/>
    </source>
</evidence>
<dbReference type="FunFam" id="3.20.20.10:FF:000005">
    <property type="entry name" value="Ornithine decarboxylase"/>
    <property type="match status" value="1"/>
</dbReference>
<feature type="active site" description="Proton donor" evidence="9">
    <location>
        <position position="408"/>
    </location>
</feature>
<dbReference type="GO" id="GO:0005737">
    <property type="term" value="C:cytoplasm"/>
    <property type="evidence" value="ECO:0007669"/>
    <property type="project" value="TreeGrafter"/>
</dbReference>
<accession>A0A9P6HLS4</accession>
<name>A0A9P6HLS4_9AGAM</name>
<dbReference type="AlphaFoldDB" id="A0A9P6HLS4"/>
<dbReference type="InterPro" id="IPR000183">
    <property type="entry name" value="Orn/DAP/Arg_de-COase"/>
</dbReference>
<dbReference type="PANTHER" id="PTHR11482:SF6">
    <property type="entry name" value="ORNITHINE DECARBOXYLASE 1-RELATED"/>
    <property type="match status" value="1"/>
</dbReference>
<dbReference type="PANTHER" id="PTHR11482">
    <property type="entry name" value="ARGININE/DIAMINOPIMELATE/ORNITHINE DECARBOXYLASE"/>
    <property type="match status" value="1"/>
</dbReference>
<evidence type="ECO:0000256" key="2">
    <source>
        <dbReference type="ARBA" id="ARBA00008872"/>
    </source>
</evidence>
<dbReference type="EMBL" id="WIUZ02000002">
    <property type="protein sequence ID" value="KAF9790328.1"/>
    <property type="molecule type" value="Genomic_DNA"/>
</dbReference>
<evidence type="ECO:0000256" key="6">
    <source>
        <dbReference type="ARBA" id="ARBA00034138"/>
    </source>
</evidence>
<dbReference type="GO" id="GO:0033387">
    <property type="term" value="P:putrescine biosynthetic process from arginine, via ornithine"/>
    <property type="evidence" value="ECO:0007669"/>
    <property type="project" value="TreeGrafter"/>
</dbReference>
<keyword evidence="12" id="KW-1185">Reference proteome</keyword>
<dbReference type="Gene3D" id="3.20.20.10">
    <property type="entry name" value="Alanine racemase"/>
    <property type="match status" value="1"/>
</dbReference>
<keyword evidence="3 9" id="KW-0663">Pyridoxal phosphate</keyword>
<organism evidence="11 12">
    <name type="scientific">Thelephora terrestris</name>
    <dbReference type="NCBI Taxonomy" id="56493"/>
    <lineage>
        <taxon>Eukaryota</taxon>
        <taxon>Fungi</taxon>
        <taxon>Dikarya</taxon>
        <taxon>Basidiomycota</taxon>
        <taxon>Agaricomycotina</taxon>
        <taxon>Agaricomycetes</taxon>
        <taxon>Thelephorales</taxon>
        <taxon>Thelephoraceae</taxon>
        <taxon>Thelephora</taxon>
    </lineage>
</organism>
<evidence type="ECO:0000256" key="4">
    <source>
        <dbReference type="ARBA" id="ARBA00023239"/>
    </source>
</evidence>
<comment type="cofactor">
    <cofactor evidence="1 9">
        <name>pyridoxal 5'-phosphate</name>
        <dbReference type="ChEBI" id="CHEBI:597326"/>
    </cofactor>
</comment>
<dbReference type="PROSITE" id="PS00878">
    <property type="entry name" value="ODR_DC_2_1"/>
    <property type="match status" value="1"/>
</dbReference>
<dbReference type="SUPFAM" id="SSF51419">
    <property type="entry name" value="PLP-binding barrel"/>
    <property type="match status" value="1"/>
</dbReference>
<protein>
    <recommendedName>
        <fullName evidence="6">ornithine decarboxylase</fullName>
        <ecNumber evidence="6">4.1.1.17</ecNumber>
    </recommendedName>
</protein>
<evidence type="ECO:0000256" key="8">
    <source>
        <dbReference type="ARBA" id="ARBA00049127"/>
    </source>
</evidence>
<dbReference type="InterPro" id="IPR022644">
    <property type="entry name" value="De-COase2_N"/>
</dbReference>
<dbReference type="InterPro" id="IPR029066">
    <property type="entry name" value="PLP-binding_barrel"/>
</dbReference>
<dbReference type="CDD" id="cd00622">
    <property type="entry name" value="PLPDE_III_ODC"/>
    <property type="match status" value="1"/>
</dbReference>
<dbReference type="InterPro" id="IPR009006">
    <property type="entry name" value="Ala_racemase/Decarboxylase_C"/>
</dbReference>
<feature type="domain" description="Orn/DAP/Arg decarboxylase 2 N-terminal" evidence="10">
    <location>
        <begin position="93"/>
        <end position="325"/>
    </location>
</feature>
<feature type="modified residue" description="N6-(pyridoxal phosphate)lysine" evidence="9">
    <location>
        <position position="116"/>
    </location>
</feature>
<evidence type="ECO:0000313" key="12">
    <source>
        <dbReference type="Proteomes" id="UP000736335"/>
    </source>
</evidence>
<dbReference type="PRINTS" id="PR01179">
    <property type="entry name" value="ODADCRBXLASE"/>
</dbReference>
<gene>
    <name evidence="11" type="ORF">BJ322DRAFT_1035617</name>
</gene>
<reference evidence="11" key="2">
    <citation type="submission" date="2020-11" db="EMBL/GenBank/DDBJ databases">
        <authorList>
            <consortium name="DOE Joint Genome Institute"/>
            <person name="Kuo A."/>
            <person name="Miyauchi S."/>
            <person name="Kiss E."/>
            <person name="Drula E."/>
            <person name="Kohler A."/>
            <person name="Sanchez-Garcia M."/>
            <person name="Andreopoulos B."/>
            <person name="Barry K.W."/>
            <person name="Bonito G."/>
            <person name="Buee M."/>
            <person name="Carver A."/>
            <person name="Chen C."/>
            <person name="Cichocki N."/>
            <person name="Clum A."/>
            <person name="Culley D."/>
            <person name="Crous P.W."/>
            <person name="Fauchery L."/>
            <person name="Girlanda M."/>
            <person name="Hayes R."/>
            <person name="Keri Z."/>
            <person name="Labutti K."/>
            <person name="Lipzen A."/>
            <person name="Lombard V."/>
            <person name="Magnuson J."/>
            <person name="Maillard F."/>
            <person name="Morin E."/>
            <person name="Murat C."/>
            <person name="Nolan M."/>
            <person name="Ohm R."/>
            <person name="Pangilinan J."/>
            <person name="Pereira M."/>
            <person name="Perotto S."/>
            <person name="Peter M."/>
            <person name="Riley R."/>
            <person name="Sitrit Y."/>
            <person name="Stielow B."/>
            <person name="Szollosi G."/>
            <person name="Zifcakova L."/>
            <person name="Stursova M."/>
            <person name="Spatafora J.W."/>
            <person name="Tedersoo L."/>
            <person name="Vaario L.-M."/>
            <person name="Yamada A."/>
            <person name="Yan M."/>
            <person name="Wang P."/>
            <person name="Xu J."/>
            <person name="Bruns T."/>
            <person name="Baldrian P."/>
            <person name="Vilgalys R."/>
            <person name="Henrissat B."/>
            <person name="Grigoriev I.V."/>
            <person name="Hibbett D."/>
            <person name="Nagy L.G."/>
            <person name="Martin F.M."/>
        </authorList>
    </citation>
    <scope>NUCLEOTIDE SEQUENCE</scope>
    <source>
        <strain evidence="11">UH-Tt-Lm1</strain>
    </source>
</reference>
<dbReference type="OrthoDB" id="5034579at2759"/>
<evidence type="ECO:0000256" key="3">
    <source>
        <dbReference type="ARBA" id="ARBA00022898"/>
    </source>
</evidence>
<comment type="pathway">
    <text evidence="5">Amine and polyamine biosynthesis; putrescine biosynthesis via L-ornithine pathway; putrescine from L-ornithine: step 1/1.</text>
</comment>
<dbReference type="Proteomes" id="UP000736335">
    <property type="component" value="Unassembled WGS sequence"/>
</dbReference>
<comment type="caution">
    <text evidence="11">The sequence shown here is derived from an EMBL/GenBank/DDBJ whole genome shotgun (WGS) entry which is preliminary data.</text>
</comment>
<comment type="subunit">
    <text evidence="7">Homodimer. Only the dimer is catalytically active, as the active sites are constructed of residues from both monomers.</text>
</comment>
<evidence type="ECO:0000259" key="10">
    <source>
        <dbReference type="Pfam" id="PF02784"/>
    </source>
</evidence>
<dbReference type="InterPro" id="IPR022653">
    <property type="entry name" value="De-COase2_pyr-phos_BS"/>
</dbReference>
<dbReference type="SUPFAM" id="SSF50621">
    <property type="entry name" value="Alanine racemase C-terminal domain-like"/>
    <property type="match status" value="1"/>
</dbReference>
<dbReference type="PRINTS" id="PR01182">
    <property type="entry name" value="ORNDCRBXLASE"/>
</dbReference>
<comment type="similarity">
    <text evidence="2">Belongs to the Orn/Lys/Arg decarboxylase class-II family.</text>
</comment>
<dbReference type="Pfam" id="PF02784">
    <property type="entry name" value="Orn_Arg_deC_N"/>
    <property type="match status" value="1"/>
</dbReference>
<reference evidence="11" key="1">
    <citation type="journal article" date="2020" name="Nat. Commun.">
        <title>Large-scale genome sequencing of mycorrhizal fungi provides insights into the early evolution of symbiotic traits.</title>
        <authorList>
            <person name="Miyauchi S."/>
            <person name="Kiss E."/>
            <person name="Kuo A."/>
            <person name="Drula E."/>
            <person name="Kohler A."/>
            <person name="Sanchez-Garcia M."/>
            <person name="Morin E."/>
            <person name="Andreopoulos B."/>
            <person name="Barry K.W."/>
            <person name="Bonito G."/>
            <person name="Buee M."/>
            <person name="Carver A."/>
            <person name="Chen C."/>
            <person name="Cichocki N."/>
            <person name="Clum A."/>
            <person name="Culley D."/>
            <person name="Crous P.W."/>
            <person name="Fauchery L."/>
            <person name="Girlanda M."/>
            <person name="Hayes R.D."/>
            <person name="Keri Z."/>
            <person name="LaButti K."/>
            <person name="Lipzen A."/>
            <person name="Lombard V."/>
            <person name="Magnuson J."/>
            <person name="Maillard F."/>
            <person name="Murat C."/>
            <person name="Nolan M."/>
            <person name="Ohm R.A."/>
            <person name="Pangilinan J."/>
            <person name="Pereira M.F."/>
            <person name="Perotto S."/>
            <person name="Peter M."/>
            <person name="Pfister S."/>
            <person name="Riley R."/>
            <person name="Sitrit Y."/>
            <person name="Stielow J.B."/>
            <person name="Szollosi G."/>
            <person name="Zifcakova L."/>
            <person name="Stursova M."/>
            <person name="Spatafora J.W."/>
            <person name="Tedersoo L."/>
            <person name="Vaario L.M."/>
            <person name="Yamada A."/>
            <person name="Yan M."/>
            <person name="Wang P."/>
            <person name="Xu J."/>
            <person name="Bruns T."/>
            <person name="Baldrian P."/>
            <person name="Vilgalys R."/>
            <person name="Dunand C."/>
            <person name="Henrissat B."/>
            <person name="Grigoriev I.V."/>
            <person name="Hibbett D."/>
            <person name="Nagy L.G."/>
            <person name="Martin F.M."/>
        </authorList>
    </citation>
    <scope>NUCLEOTIDE SEQUENCE</scope>
    <source>
        <strain evidence="11">UH-Tt-Lm1</strain>
    </source>
</reference>
<dbReference type="GO" id="GO:0004586">
    <property type="term" value="F:ornithine decarboxylase activity"/>
    <property type="evidence" value="ECO:0007669"/>
    <property type="project" value="UniProtKB-EC"/>
</dbReference>